<gene>
    <name evidence="2" type="ORF">JIR001_28500</name>
</gene>
<dbReference type="KEGG" id="pabs:JIR001_28500"/>
<dbReference type="RefSeq" id="WP_212773336.1">
    <property type="nucleotide sequence ID" value="NZ_AP024601.1"/>
</dbReference>
<reference evidence="2" key="1">
    <citation type="journal article" date="2013" name="Int. J. Syst. Evol. Microbiol.">
        <title>Polycladomyces abyssicola gen. nov., sp. nov., a thermophilic filamentous bacterium isolated from hemipelagic sediment.</title>
        <authorList>
            <person name="Tsubouchi T."/>
            <person name="Shimane Y."/>
            <person name="Mori K."/>
            <person name="Usui K."/>
            <person name="Hiraki T."/>
            <person name="Tame A."/>
            <person name="Uematsu K."/>
            <person name="Maruyama T."/>
            <person name="Hatada Y."/>
        </authorList>
    </citation>
    <scope>NUCLEOTIDE SEQUENCE</scope>
    <source>
        <strain evidence="2">JIR-001</strain>
    </source>
</reference>
<dbReference type="AlphaFoldDB" id="A0A8D5UGN6"/>
<accession>A0A8D5UGN6</accession>
<keyword evidence="1" id="KW-1133">Transmembrane helix</keyword>
<feature type="transmembrane region" description="Helical" evidence="1">
    <location>
        <begin position="21"/>
        <end position="46"/>
    </location>
</feature>
<evidence type="ECO:0000256" key="1">
    <source>
        <dbReference type="SAM" id="Phobius"/>
    </source>
</evidence>
<dbReference type="Proteomes" id="UP000677436">
    <property type="component" value="Chromosome"/>
</dbReference>
<protein>
    <submittedName>
        <fullName evidence="2">Uncharacterized protein</fullName>
    </submittedName>
</protein>
<keyword evidence="3" id="KW-1185">Reference proteome</keyword>
<feature type="transmembrane region" description="Helical" evidence="1">
    <location>
        <begin position="78"/>
        <end position="97"/>
    </location>
</feature>
<proteinExistence type="predicted"/>
<dbReference type="EMBL" id="AP024601">
    <property type="protein sequence ID" value="BCU83067.1"/>
    <property type="molecule type" value="Genomic_DNA"/>
</dbReference>
<keyword evidence="1" id="KW-0472">Membrane</keyword>
<organism evidence="2 3">
    <name type="scientific">Polycladomyces abyssicola</name>
    <dbReference type="NCBI Taxonomy" id="1125966"/>
    <lineage>
        <taxon>Bacteria</taxon>
        <taxon>Bacillati</taxon>
        <taxon>Bacillota</taxon>
        <taxon>Bacilli</taxon>
        <taxon>Bacillales</taxon>
        <taxon>Thermoactinomycetaceae</taxon>
        <taxon>Polycladomyces</taxon>
    </lineage>
</organism>
<evidence type="ECO:0000313" key="3">
    <source>
        <dbReference type="Proteomes" id="UP000677436"/>
    </source>
</evidence>
<reference evidence="2" key="2">
    <citation type="journal article" date="2021" name="Microbiol. Resour. Announc.">
        <title>Complete Genome Sequence of Polycladomyces abyssicola JIR-001T, Isolated from Hemipelagic Sediment in Deep Seawater.</title>
        <authorList>
            <person name="Tsubouchi T."/>
            <person name="Kaneko Y."/>
        </authorList>
    </citation>
    <scope>NUCLEOTIDE SEQUENCE</scope>
    <source>
        <strain evidence="2">JIR-001</strain>
    </source>
</reference>
<keyword evidence="1" id="KW-0812">Transmembrane</keyword>
<name>A0A8D5UGN6_9BACL</name>
<sequence length="113" mass="12348">MVKEEGEVKGSVDAPMNKRDWLVVFCGSAMFVLIIAGILLLVIGLVPALDLYKQSLAGGMKGMSKDMVQLLLDSPGSVIWQIGALHVVIGVVGLWWVRRVLGGDRQQDRDQIM</sequence>
<evidence type="ECO:0000313" key="2">
    <source>
        <dbReference type="EMBL" id="BCU83067.1"/>
    </source>
</evidence>